<dbReference type="VEuPathDB" id="FungiDB:CC1G_15392"/>
<dbReference type="Proteomes" id="UP000001861">
    <property type="component" value="Unassembled WGS sequence"/>
</dbReference>
<keyword evidence="2" id="KW-1185">Reference proteome</keyword>
<reference evidence="1 2" key="1">
    <citation type="journal article" date="2010" name="Proc. Natl. Acad. Sci. U.S.A.">
        <title>Insights into evolution of multicellular fungi from the assembled chromosomes of the mushroom Coprinopsis cinerea (Coprinus cinereus).</title>
        <authorList>
            <person name="Stajich J.E."/>
            <person name="Wilke S.K."/>
            <person name="Ahren D."/>
            <person name="Au C.H."/>
            <person name="Birren B.W."/>
            <person name="Borodovsky M."/>
            <person name="Burns C."/>
            <person name="Canback B."/>
            <person name="Casselton L.A."/>
            <person name="Cheng C.K."/>
            <person name="Deng J."/>
            <person name="Dietrich F.S."/>
            <person name="Fargo D.C."/>
            <person name="Farman M.L."/>
            <person name="Gathman A.C."/>
            <person name="Goldberg J."/>
            <person name="Guigo R."/>
            <person name="Hoegger P.J."/>
            <person name="Hooker J.B."/>
            <person name="Huggins A."/>
            <person name="James T.Y."/>
            <person name="Kamada T."/>
            <person name="Kilaru S."/>
            <person name="Kodira C."/>
            <person name="Kues U."/>
            <person name="Kupfer D."/>
            <person name="Kwan H.S."/>
            <person name="Lomsadze A."/>
            <person name="Li W."/>
            <person name="Lilly W.W."/>
            <person name="Ma L.J."/>
            <person name="Mackey A.J."/>
            <person name="Manning G."/>
            <person name="Martin F."/>
            <person name="Muraguchi H."/>
            <person name="Natvig D.O."/>
            <person name="Palmerini H."/>
            <person name="Ramesh M.A."/>
            <person name="Rehmeyer C.J."/>
            <person name="Roe B.A."/>
            <person name="Shenoy N."/>
            <person name="Stanke M."/>
            <person name="Ter-Hovhannisyan V."/>
            <person name="Tunlid A."/>
            <person name="Velagapudi R."/>
            <person name="Vision T.J."/>
            <person name="Zeng Q."/>
            <person name="Zolan M.E."/>
            <person name="Pukkila P.J."/>
        </authorList>
    </citation>
    <scope>NUCLEOTIDE SEQUENCE [LARGE SCALE GENOMIC DNA]</scope>
    <source>
        <strain evidence="2">Okayama-7 / 130 / ATCC MYA-4618 / FGSC 9003</strain>
    </source>
</reference>
<dbReference type="InParanoid" id="D6RQS2"/>
<accession>D6RQS2</accession>
<comment type="caution">
    <text evidence="1">The sequence shown here is derived from an EMBL/GenBank/DDBJ whole genome shotgun (WGS) entry which is preliminary data.</text>
</comment>
<name>D6RQS2_COPC7</name>
<dbReference type="eggNOG" id="ENOG502QX97">
    <property type="taxonomic scope" value="Eukaryota"/>
</dbReference>
<dbReference type="KEGG" id="cci:CC1G_15392"/>
<dbReference type="EMBL" id="AACS02000012">
    <property type="protein sequence ID" value="EFI26620.1"/>
    <property type="molecule type" value="Genomic_DNA"/>
</dbReference>
<evidence type="ECO:0000313" key="2">
    <source>
        <dbReference type="Proteomes" id="UP000001861"/>
    </source>
</evidence>
<gene>
    <name evidence="1" type="ORF">CC1G_15392</name>
</gene>
<proteinExistence type="predicted"/>
<organism evidence="1 2">
    <name type="scientific">Coprinopsis cinerea (strain Okayama-7 / 130 / ATCC MYA-4618 / FGSC 9003)</name>
    <name type="common">Inky cap fungus</name>
    <name type="synonym">Hormographiella aspergillata</name>
    <dbReference type="NCBI Taxonomy" id="240176"/>
    <lineage>
        <taxon>Eukaryota</taxon>
        <taxon>Fungi</taxon>
        <taxon>Dikarya</taxon>
        <taxon>Basidiomycota</taxon>
        <taxon>Agaricomycotina</taxon>
        <taxon>Agaricomycetes</taxon>
        <taxon>Agaricomycetidae</taxon>
        <taxon>Agaricales</taxon>
        <taxon>Agaricineae</taxon>
        <taxon>Psathyrellaceae</taxon>
        <taxon>Coprinopsis</taxon>
    </lineage>
</organism>
<dbReference type="HOGENOM" id="CLU_785304_0_0_1"/>
<evidence type="ECO:0000313" key="1">
    <source>
        <dbReference type="EMBL" id="EFI26620.1"/>
    </source>
</evidence>
<dbReference type="AlphaFoldDB" id="D6RQS2"/>
<dbReference type="OrthoDB" id="3063017at2759"/>
<dbReference type="GeneID" id="9380063"/>
<dbReference type="RefSeq" id="XP_002910114.1">
    <property type="nucleotide sequence ID" value="XM_002910068.1"/>
</dbReference>
<protein>
    <submittedName>
        <fullName evidence="1">Uncharacterized protein</fullName>
    </submittedName>
</protein>
<sequence>MVFLPLLQYRSSYKNTPTQPHTPLPGVDPIYNVVESIAATLRHTASVLRELARVTFDDDVDNSTLARRSGEIREYLRSHFPDIKFVACADPKTHAWHKRGGEAAFQVRDRRNVKHTIFVNFSLYGSLNHALTCRAPCGDIHDNPNYKHFLSFLLHVCLLHELGHIVRTVFASRPTPPRYSLLSDTSTGEAGFHVERGVLGGAVVVGYHTESADKSFVLEWENAVCVGFCQPDGEIRWLSWAQREHPLWAIFRRGAIYRVIQHVGSLPTEMNDYPLDTVARLSSINSTSTSGDPCGSVGDKPESTIYPVEPVSPSPGIHPTSSTTSLLCLPSSATLTTGLLGLPGEDREIFVDYRSTPDVI</sequence>